<dbReference type="InterPro" id="IPR029058">
    <property type="entry name" value="AB_hydrolase_fold"/>
</dbReference>
<dbReference type="Gene3D" id="3.40.50.1820">
    <property type="entry name" value="alpha/beta hydrolase"/>
    <property type="match status" value="1"/>
</dbReference>
<evidence type="ECO:0000259" key="1">
    <source>
        <dbReference type="Pfam" id="PF00135"/>
    </source>
</evidence>
<dbReference type="EMBL" id="LT559118">
    <property type="protein sequence ID" value="SBO96595.1"/>
    <property type="molecule type" value="Genomic_DNA"/>
</dbReference>
<dbReference type="AlphaFoldDB" id="A0A1M4ECF1"/>
<feature type="domain" description="Carboxylesterase type B" evidence="1">
    <location>
        <begin position="4"/>
        <end position="62"/>
    </location>
</feature>
<sequence>MTLARTPLGTLRGLTAGGVTAFKGVRYAAPARRLAAPEPALPWDGVRDAVAPGPPAPQPWVPVARLVTTAAEETRLFTAIGQDGLDTQEISGGPADGIAPGASRLVDVPLYFGTHGTPLTGTGPEVAETARSMSDEFARFCRG</sequence>
<accession>A0A1M4ECF1</accession>
<proteinExistence type="predicted"/>
<dbReference type="Pfam" id="PF00135">
    <property type="entry name" value="COesterase"/>
    <property type="match status" value="1"/>
</dbReference>
<dbReference type="SUPFAM" id="SSF53474">
    <property type="entry name" value="alpha/beta-Hydrolases"/>
    <property type="match status" value="1"/>
</dbReference>
<name>A0A1M4ECF1_9ACTN</name>
<reference evidence="2" key="1">
    <citation type="submission" date="2016-04" db="EMBL/GenBank/DDBJ databases">
        <authorList>
            <person name="Evans L.H."/>
            <person name="Alamgir A."/>
            <person name="Owens N."/>
            <person name="Weber N.D."/>
            <person name="Virtaneva K."/>
            <person name="Barbian K."/>
            <person name="Babar A."/>
            <person name="Rosenke K."/>
        </authorList>
    </citation>
    <scope>NUCLEOTIDE SEQUENCE</scope>
    <source>
        <strain evidence="2">Nono1</strain>
    </source>
</reference>
<gene>
    <name evidence="2" type="ORF">BN4615_P6111</name>
</gene>
<dbReference type="InterPro" id="IPR002018">
    <property type="entry name" value="CarbesteraseB"/>
</dbReference>
<dbReference type="RefSeq" id="WP_311131930.1">
    <property type="nucleotide sequence ID" value="NZ_CP084058.1"/>
</dbReference>
<organism evidence="2">
    <name type="scientific">Nonomuraea gerenzanensis</name>
    <dbReference type="NCBI Taxonomy" id="93944"/>
    <lineage>
        <taxon>Bacteria</taxon>
        <taxon>Bacillati</taxon>
        <taxon>Actinomycetota</taxon>
        <taxon>Actinomycetes</taxon>
        <taxon>Streptosporangiales</taxon>
        <taxon>Streptosporangiaceae</taxon>
        <taxon>Nonomuraea</taxon>
    </lineage>
</organism>
<evidence type="ECO:0000313" key="2">
    <source>
        <dbReference type="EMBL" id="SBO96595.1"/>
    </source>
</evidence>
<protein>
    <submittedName>
        <fullName evidence="2">Carboxylesterase, type B</fullName>
    </submittedName>
</protein>